<dbReference type="InterPro" id="IPR051913">
    <property type="entry name" value="GH2_Domain-Containing"/>
</dbReference>
<keyword evidence="8" id="KW-1185">Reference proteome</keyword>
<dbReference type="SUPFAM" id="SSF49303">
    <property type="entry name" value="beta-Galactosidase/glucuronidase domain"/>
    <property type="match status" value="1"/>
</dbReference>
<dbReference type="InterPro" id="IPR008979">
    <property type="entry name" value="Galactose-bd-like_sf"/>
</dbReference>
<feature type="domain" description="Glycoside hydrolase family 2 immunoglobulin-like beta-sandwich" evidence="4">
    <location>
        <begin position="211"/>
        <end position="297"/>
    </location>
</feature>
<dbReference type="RefSeq" id="WP_161708651.1">
    <property type="nucleotide sequence ID" value="NZ_JAABLQ010000001.1"/>
</dbReference>
<comment type="caution">
    <text evidence="7">The sequence shown here is derived from an EMBL/GenBank/DDBJ whole genome shotgun (WGS) entry which is preliminary data.</text>
</comment>
<accession>A0A7X5J9C6</accession>
<dbReference type="GO" id="GO:0005975">
    <property type="term" value="P:carbohydrate metabolic process"/>
    <property type="evidence" value="ECO:0007669"/>
    <property type="project" value="InterPro"/>
</dbReference>
<dbReference type="InterPro" id="IPR006103">
    <property type="entry name" value="Glyco_hydro_2_cat"/>
</dbReference>
<dbReference type="EMBL" id="JAABLQ010000001">
    <property type="protein sequence ID" value="NBN78762.1"/>
    <property type="molecule type" value="Genomic_DNA"/>
</dbReference>
<dbReference type="SUPFAM" id="SSF51445">
    <property type="entry name" value="(Trans)glycosidases"/>
    <property type="match status" value="1"/>
</dbReference>
<comment type="similarity">
    <text evidence="1">Belongs to the glycosyl hydrolase 2 family.</text>
</comment>
<dbReference type="InterPro" id="IPR006104">
    <property type="entry name" value="Glyco_hydro_2_N"/>
</dbReference>
<proteinExistence type="inferred from homology"/>
<organism evidence="7 8">
    <name type="scientific">Pannonibacter tanglangensis</name>
    <dbReference type="NCBI Taxonomy" id="2750084"/>
    <lineage>
        <taxon>Bacteria</taxon>
        <taxon>Pseudomonadati</taxon>
        <taxon>Pseudomonadota</taxon>
        <taxon>Alphaproteobacteria</taxon>
        <taxon>Hyphomicrobiales</taxon>
        <taxon>Stappiaceae</taxon>
        <taxon>Pannonibacter</taxon>
    </lineage>
</organism>
<sequence>MLERSALAENALQALHDEDYDRPFNTQALNHSTLVFTRGRPRLSLNGDWNFCVDLLDTGLRQKWFAMLPMAAEERPEPWDYDPYEGETVPVPSNWQMLKEKWYFFEGSAWYTRPLDMAAINPDTRKFLRVGAAQYDCKVFLNGAFLGNHYGGSTPFMVELTGHLKPGRNWLMLMVNNTRTLDRVPMRNTDWFNYGGVYREVELFETPKTLIRDLFVHLVPDGRFGTIRAEVEVEGADTARLEIPALGIDTPLALDASGRGVIEIAAKPALWSPESPVLYDVRLTAGADSVRDRVGFREIRTVGDEIHLNGTPLFLRGISVHEDDRTLGKVMREEDLARRFAHARELNCNYLRLAHYPHHERAAEMADELGFLLWEEIPVYWAIDFANPATYRDAENQLIELIKRDRNRASVIIWSVGNENPDTDARLAFMRGLAETAKAYDPTRLTSAACLVNHAKTCIEDRLADHIDVIGINEYYGWYEENFEDLAAIGRNSNPGKPVVISETGADADISATGPRRALFSEAYQTEVYEKQIATLRPLDYVKGMSPWILYDFRVERRQNVFQKGFNKKGLIAGDKATRKEAFSVLAAYYAERRDEDQARGGGGGEA</sequence>
<dbReference type="GO" id="GO:0004553">
    <property type="term" value="F:hydrolase activity, hydrolyzing O-glycosyl compounds"/>
    <property type="evidence" value="ECO:0007669"/>
    <property type="project" value="InterPro"/>
</dbReference>
<dbReference type="InterPro" id="IPR006101">
    <property type="entry name" value="Glyco_hydro_2"/>
</dbReference>
<evidence type="ECO:0000259" key="6">
    <source>
        <dbReference type="Pfam" id="PF02837"/>
    </source>
</evidence>
<dbReference type="InterPro" id="IPR036156">
    <property type="entry name" value="Beta-gal/glucu_dom_sf"/>
</dbReference>
<evidence type="ECO:0000256" key="2">
    <source>
        <dbReference type="ARBA" id="ARBA00022801"/>
    </source>
</evidence>
<dbReference type="InterPro" id="IPR006102">
    <property type="entry name" value="Ig-like_GH2"/>
</dbReference>
<dbReference type="Gene3D" id="2.60.40.10">
    <property type="entry name" value="Immunoglobulins"/>
    <property type="match status" value="1"/>
</dbReference>
<keyword evidence="2 7" id="KW-0378">Hydrolase</keyword>
<dbReference type="InterPro" id="IPR013783">
    <property type="entry name" value="Ig-like_fold"/>
</dbReference>
<reference evidence="8" key="1">
    <citation type="submission" date="2020-01" db="EMBL/GenBank/DDBJ databases">
        <authorList>
            <person name="Fang Y."/>
            <person name="Sun R."/>
            <person name="Nie L."/>
            <person name="He J."/>
            <person name="Hao L."/>
            <person name="Wang L."/>
            <person name="Su S."/>
            <person name="Lv E."/>
            <person name="Zhang Z."/>
            <person name="Xie R."/>
            <person name="Liu H."/>
        </authorList>
    </citation>
    <scope>NUCLEOTIDE SEQUENCE [LARGE SCALE GENOMIC DNA]</scope>
    <source>
        <strain evidence="8">XCT-53</strain>
    </source>
</reference>
<dbReference type="PANTHER" id="PTHR42732:SF1">
    <property type="entry name" value="BETA-MANNOSIDASE"/>
    <property type="match status" value="1"/>
</dbReference>
<dbReference type="Gene3D" id="3.20.20.80">
    <property type="entry name" value="Glycosidases"/>
    <property type="match status" value="1"/>
</dbReference>
<dbReference type="AlphaFoldDB" id="A0A7X5J9C6"/>
<dbReference type="PROSITE" id="PS00608">
    <property type="entry name" value="GLYCOSYL_HYDROL_F2_2"/>
    <property type="match status" value="1"/>
</dbReference>
<evidence type="ECO:0000259" key="4">
    <source>
        <dbReference type="Pfam" id="PF00703"/>
    </source>
</evidence>
<gene>
    <name evidence="7" type="ORF">GWI72_10835</name>
</gene>
<dbReference type="SUPFAM" id="SSF49785">
    <property type="entry name" value="Galactose-binding domain-like"/>
    <property type="match status" value="1"/>
</dbReference>
<evidence type="ECO:0000256" key="1">
    <source>
        <dbReference type="ARBA" id="ARBA00007401"/>
    </source>
</evidence>
<dbReference type="Pfam" id="PF00703">
    <property type="entry name" value="Glyco_hydro_2"/>
    <property type="match status" value="1"/>
</dbReference>
<feature type="domain" description="Glycosyl hydrolases family 2 sugar binding" evidence="6">
    <location>
        <begin position="44"/>
        <end position="207"/>
    </location>
</feature>
<evidence type="ECO:0000313" key="7">
    <source>
        <dbReference type="EMBL" id="NBN78762.1"/>
    </source>
</evidence>
<dbReference type="InterPro" id="IPR023232">
    <property type="entry name" value="Glyco_hydro_2_AS"/>
</dbReference>
<evidence type="ECO:0000256" key="3">
    <source>
        <dbReference type="ARBA" id="ARBA00023295"/>
    </source>
</evidence>
<dbReference type="PRINTS" id="PR00132">
    <property type="entry name" value="GLHYDRLASE2"/>
</dbReference>
<evidence type="ECO:0000313" key="8">
    <source>
        <dbReference type="Proteomes" id="UP000586722"/>
    </source>
</evidence>
<keyword evidence="3" id="KW-0326">Glycosidase</keyword>
<dbReference type="PANTHER" id="PTHR42732">
    <property type="entry name" value="BETA-GALACTOSIDASE"/>
    <property type="match status" value="1"/>
</dbReference>
<dbReference type="Proteomes" id="UP000586722">
    <property type="component" value="Unassembled WGS sequence"/>
</dbReference>
<feature type="domain" description="Glycoside hydrolase family 2 catalytic" evidence="5">
    <location>
        <begin position="304"/>
        <end position="585"/>
    </location>
</feature>
<dbReference type="Gene3D" id="2.60.120.260">
    <property type="entry name" value="Galactose-binding domain-like"/>
    <property type="match status" value="1"/>
</dbReference>
<name>A0A7X5J9C6_9HYPH</name>
<dbReference type="Pfam" id="PF02836">
    <property type="entry name" value="Glyco_hydro_2_C"/>
    <property type="match status" value="1"/>
</dbReference>
<protein>
    <submittedName>
        <fullName evidence="7">Glycoside hydrolase family 2</fullName>
    </submittedName>
</protein>
<evidence type="ECO:0000259" key="5">
    <source>
        <dbReference type="Pfam" id="PF02836"/>
    </source>
</evidence>
<dbReference type="Pfam" id="PF02837">
    <property type="entry name" value="Glyco_hydro_2_N"/>
    <property type="match status" value="1"/>
</dbReference>
<dbReference type="InterPro" id="IPR017853">
    <property type="entry name" value="GH"/>
</dbReference>